<protein>
    <submittedName>
        <fullName evidence="2">Uncharacterized protein</fullName>
    </submittedName>
</protein>
<evidence type="ECO:0000313" key="2">
    <source>
        <dbReference type="WBParaSite" id="scaffold11073_cov213.g15292"/>
    </source>
</evidence>
<reference evidence="2" key="1">
    <citation type="submission" date="2022-11" db="UniProtKB">
        <authorList>
            <consortium name="WormBaseParasite"/>
        </authorList>
    </citation>
    <scope>IDENTIFICATION</scope>
</reference>
<dbReference type="Proteomes" id="UP000887561">
    <property type="component" value="Unplaced"/>
</dbReference>
<sequence length="122" mass="14214">MNDIDEIKDELRSIRHSLNNFHVDVDMVQRRLGITLLRVSDIEVWAEREHNFPHPLFSLREEAAELLDRIRSRAAGLVQRIRAGEDGQSEENENVRAERCIHCGSNQLNAPRCREQKSDEEI</sequence>
<keyword evidence="1" id="KW-1185">Reference proteome</keyword>
<evidence type="ECO:0000313" key="1">
    <source>
        <dbReference type="Proteomes" id="UP000887561"/>
    </source>
</evidence>
<dbReference type="AlphaFoldDB" id="A0A915LEJ2"/>
<organism evidence="1 2">
    <name type="scientific">Meloidogyne javanica</name>
    <name type="common">Root-knot nematode worm</name>
    <dbReference type="NCBI Taxonomy" id="6303"/>
    <lineage>
        <taxon>Eukaryota</taxon>
        <taxon>Metazoa</taxon>
        <taxon>Ecdysozoa</taxon>
        <taxon>Nematoda</taxon>
        <taxon>Chromadorea</taxon>
        <taxon>Rhabditida</taxon>
        <taxon>Tylenchina</taxon>
        <taxon>Tylenchomorpha</taxon>
        <taxon>Tylenchoidea</taxon>
        <taxon>Meloidogynidae</taxon>
        <taxon>Meloidogyninae</taxon>
        <taxon>Meloidogyne</taxon>
        <taxon>Meloidogyne incognita group</taxon>
    </lineage>
</organism>
<dbReference type="WBParaSite" id="scaffold11073_cov213.g15292">
    <property type="protein sequence ID" value="scaffold11073_cov213.g15292"/>
    <property type="gene ID" value="scaffold11073_cov213.g15292"/>
</dbReference>
<name>A0A915LEJ2_MELJA</name>
<accession>A0A915LEJ2</accession>
<proteinExistence type="predicted"/>